<keyword evidence="2" id="KW-1185">Reference proteome</keyword>
<dbReference type="InterPro" id="IPR043502">
    <property type="entry name" value="DNA/RNA_pol_sf"/>
</dbReference>
<dbReference type="EMBL" id="BMAV01023280">
    <property type="protein sequence ID" value="GFY78923.1"/>
    <property type="molecule type" value="Genomic_DNA"/>
</dbReference>
<dbReference type="SUPFAM" id="SSF56672">
    <property type="entry name" value="DNA/RNA polymerases"/>
    <property type="match status" value="1"/>
</dbReference>
<gene>
    <name evidence="1" type="primary">AVEN_149573_1</name>
    <name evidence="1" type="ORF">TNIN_96291</name>
</gene>
<organism evidence="1 2">
    <name type="scientific">Trichonephila inaurata madagascariensis</name>
    <dbReference type="NCBI Taxonomy" id="2747483"/>
    <lineage>
        <taxon>Eukaryota</taxon>
        <taxon>Metazoa</taxon>
        <taxon>Ecdysozoa</taxon>
        <taxon>Arthropoda</taxon>
        <taxon>Chelicerata</taxon>
        <taxon>Arachnida</taxon>
        <taxon>Araneae</taxon>
        <taxon>Araneomorphae</taxon>
        <taxon>Entelegynae</taxon>
        <taxon>Araneoidea</taxon>
        <taxon>Nephilidae</taxon>
        <taxon>Trichonephila</taxon>
        <taxon>Trichonephila inaurata</taxon>
    </lineage>
</organism>
<dbReference type="Proteomes" id="UP000886998">
    <property type="component" value="Unassembled WGS sequence"/>
</dbReference>
<comment type="caution">
    <text evidence="1">The sequence shown here is derived from an EMBL/GenBank/DDBJ whole genome shotgun (WGS) entry which is preliminary data.</text>
</comment>
<reference evidence="1" key="1">
    <citation type="submission" date="2020-08" db="EMBL/GenBank/DDBJ databases">
        <title>Multicomponent nature underlies the extraordinary mechanical properties of spider dragline silk.</title>
        <authorList>
            <person name="Kono N."/>
            <person name="Nakamura H."/>
            <person name="Mori M."/>
            <person name="Yoshida Y."/>
            <person name="Ohtoshi R."/>
            <person name="Malay A.D."/>
            <person name="Moran D.A.P."/>
            <person name="Tomita M."/>
            <person name="Numata K."/>
            <person name="Arakawa K."/>
        </authorList>
    </citation>
    <scope>NUCLEOTIDE SEQUENCE</scope>
</reference>
<dbReference type="OrthoDB" id="6421933at2759"/>
<sequence>MISHRYAKANNVYLSTYDSTLPSSYIIYLDANNLYGWAMSQHLPTHDFSWTDEDVNFMDVPNDSDIGYIFEVDLEYPDELHDLHNCYPLAPEKIEVSVSECSPILKILLKNSVF</sequence>
<dbReference type="GO" id="GO:0071897">
    <property type="term" value="P:DNA biosynthetic process"/>
    <property type="evidence" value="ECO:0007669"/>
    <property type="project" value="UniProtKB-ARBA"/>
</dbReference>
<name>A0A8X6YV45_9ARAC</name>
<accession>A0A8X6YV45</accession>
<protein>
    <recommendedName>
        <fullName evidence="3">DNA-directed DNA polymerase</fullName>
    </recommendedName>
</protein>
<proteinExistence type="predicted"/>
<evidence type="ECO:0008006" key="3">
    <source>
        <dbReference type="Google" id="ProtNLM"/>
    </source>
</evidence>
<evidence type="ECO:0000313" key="2">
    <source>
        <dbReference type="Proteomes" id="UP000886998"/>
    </source>
</evidence>
<dbReference type="AlphaFoldDB" id="A0A8X6YV45"/>
<evidence type="ECO:0000313" key="1">
    <source>
        <dbReference type="EMBL" id="GFY78923.1"/>
    </source>
</evidence>